<name>A0A2N3PS14_9PROT</name>
<feature type="transmembrane region" description="Helical" evidence="8">
    <location>
        <begin position="325"/>
        <end position="345"/>
    </location>
</feature>
<feature type="transmembrane region" description="Helical" evidence="8">
    <location>
        <begin position="293"/>
        <end position="313"/>
    </location>
</feature>
<feature type="domain" description="ABC transmembrane type-2" evidence="9">
    <location>
        <begin position="147"/>
        <end position="378"/>
    </location>
</feature>
<dbReference type="InterPro" id="IPR013525">
    <property type="entry name" value="ABC2_TM"/>
</dbReference>
<evidence type="ECO:0000259" key="9">
    <source>
        <dbReference type="PROSITE" id="PS51012"/>
    </source>
</evidence>
<evidence type="ECO:0000256" key="8">
    <source>
        <dbReference type="SAM" id="Phobius"/>
    </source>
</evidence>
<keyword evidence="6 8" id="KW-1133">Transmembrane helix</keyword>
<keyword evidence="5 8" id="KW-0812">Transmembrane</keyword>
<proteinExistence type="inferred from homology"/>
<dbReference type="GO" id="GO:0140359">
    <property type="term" value="F:ABC-type transporter activity"/>
    <property type="evidence" value="ECO:0007669"/>
    <property type="project" value="InterPro"/>
</dbReference>
<dbReference type="OrthoDB" id="9784671at2"/>
<comment type="subcellular location">
    <subcellularLocation>
        <location evidence="1">Cell membrane</location>
        <topology evidence="1">Multi-pass membrane protein</topology>
    </subcellularLocation>
</comment>
<evidence type="ECO:0000313" key="10">
    <source>
        <dbReference type="EMBL" id="PKU23185.1"/>
    </source>
</evidence>
<keyword evidence="4" id="KW-1003">Cell membrane</keyword>
<evidence type="ECO:0000256" key="5">
    <source>
        <dbReference type="ARBA" id="ARBA00022692"/>
    </source>
</evidence>
<dbReference type="PANTHER" id="PTHR30294">
    <property type="entry name" value="MEMBRANE COMPONENT OF ABC TRANSPORTER YHHJ-RELATED"/>
    <property type="match status" value="1"/>
</dbReference>
<evidence type="ECO:0000256" key="4">
    <source>
        <dbReference type="ARBA" id="ARBA00022475"/>
    </source>
</evidence>
<accession>A0A2N3PS14</accession>
<comment type="similarity">
    <text evidence="2">Belongs to the ABC-2 integral membrane protein family.</text>
</comment>
<feature type="transmembrane region" description="Helical" evidence="8">
    <location>
        <begin position="351"/>
        <end position="371"/>
    </location>
</feature>
<feature type="transmembrane region" description="Helical" evidence="8">
    <location>
        <begin position="32"/>
        <end position="50"/>
    </location>
</feature>
<keyword evidence="7 8" id="KW-0472">Membrane</keyword>
<feature type="transmembrane region" description="Helical" evidence="8">
    <location>
        <begin position="262"/>
        <end position="287"/>
    </location>
</feature>
<feature type="transmembrane region" description="Helical" evidence="8">
    <location>
        <begin position="234"/>
        <end position="255"/>
    </location>
</feature>
<protein>
    <recommendedName>
        <fullName evidence="9">ABC transmembrane type-2 domain-containing protein</fullName>
    </recommendedName>
</protein>
<keyword evidence="11" id="KW-1185">Reference proteome</keyword>
<keyword evidence="3" id="KW-0813">Transport</keyword>
<dbReference type="GO" id="GO:0005886">
    <property type="term" value="C:plasma membrane"/>
    <property type="evidence" value="ECO:0007669"/>
    <property type="project" value="UniProtKB-SubCell"/>
</dbReference>
<dbReference type="Gene3D" id="3.40.1710.10">
    <property type="entry name" value="abc type-2 transporter like domain"/>
    <property type="match status" value="1"/>
</dbReference>
<evidence type="ECO:0000256" key="6">
    <source>
        <dbReference type="ARBA" id="ARBA00022989"/>
    </source>
</evidence>
<dbReference type="EMBL" id="PIUM01000023">
    <property type="protein sequence ID" value="PKU23185.1"/>
    <property type="molecule type" value="Genomic_DNA"/>
</dbReference>
<reference evidence="11" key="1">
    <citation type="submission" date="2017-12" db="EMBL/GenBank/DDBJ databases">
        <title>Draft genome sequence of Telmatospirillum siberiense 26-4b1T, an acidotolerant peatland alphaproteobacterium potentially involved in sulfur cycling.</title>
        <authorList>
            <person name="Hausmann B."/>
            <person name="Pjevac P."/>
            <person name="Schreck K."/>
            <person name="Herbold C.W."/>
            <person name="Daims H."/>
            <person name="Wagner M."/>
            <person name="Pester M."/>
            <person name="Loy A."/>
        </authorList>
    </citation>
    <scope>NUCLEOTIDE SEQUENCE [LARGE SCALE GENOMIC DNA]</scope>
    <source>
        <strain evidence="11">26-4b1</strain>
    </source>
</reference>
<evidence type="ECO:0000256" key="7">
    <source>
        <dbReference type="ARBA" id="ARBA00023136"/>
    </source>
</evidence>
<sequence length="380" mass="41298">MGGGMTPRDRLRRLTALVRKETLQIGRDPSSLLIAVVLPLLLLFLFGYGVSFDLRRSPICLVVEQQSAAASELTASFLASRFFSVQGAVTTRDCQEDLVAGRVNAVVVIPSDFANRLYARDPAPMQILVDGSDPNTAGLMANYISGTWQTWQAIEADSRGRGVAPRLGVTARYRYNPEKESRNFLLPGLVAVIMTLIGTMLTALVVSREWERGTMEAMMATPLSVFELLLGKLIPYYLLGMAALGVTTTIAVWLFDVPFRGSVLVLVAVSTVFLLTTLGQGLLISTLAKNQFVATQAALFSAFLPGFLLSGLVYEIPSMPWPIRLFTYVVPARYFVPSMQTMFLAGDVPGVLVPNSLALLVIATVLFAVVAKKTPKRLDG</sequence>
<evidence type="ECO:0000256" key="3">
    <source>
        <dbReference type="ARBA" id="ARBA00022448"/>
    </source>
</evidence>
<evidence type="ECO:0000313" key="11">
    <source>
        <dbReference type="Proteomes" id="UP000233293"/>
    </source>
</evidence>
<dbReference type="InterPro" id="IPR047817">
    <property type="entry name" value="ABC2_TM_bact-type"/>
</dbReference>
<dbReference type="PROSITE" id="PS51012">
    <property type="entry name" value="ABC_TM2"/>
    <property type="match status" value="1"/>
</dbReference>
<organism evidence="10 11">
    <name type="scientific">Telmatospirillum siberiense</name>
    <dbReference type="NCBI Taxonomy" id="382514"/>
    <lineage>
        <taxon>Bacteria</taxon>
        <taxon>Pseudomonadati</taxon>
        <taxon>Pseudomonadota</taxon>
        <taxon>Alphaproteobacteria</taxon>
        <taxon>Rhodospirillales</taxon>
        <taxon>Rhodospirillaceae</taxon>
        <taxon>Telmatospirillum</taxon>
    </lineage>
</organism>
<dbReference type="Proteomes" id="UP000233293">
    <property type="component" value="Unassembled WGS sequence"/>
</dbReference>
<gene>
    <name evidence="10" type="ORF">CWS72_18100</name>
</gene>
<evidence type="ECO:0000256" key="2">
    <source>
        <dbReference type="ARBA" id="ARBA00007783"/>
    </source>
</evidence>
<comment type="caution">
    <text evidence="10">The sequence shown here is derived from an EMBL/GenBank/DDBJ whole genome shotgun (WGS) entry which is preliminary data.</text>
</comment>
<dbReference type="PANTHER" id="PTHR30294:SF29">
    <property type="entry name" value="MULTIDRUG ABC TRANSPORTER PERMEASE YBHS-RELATED"/>
    <property type="match status" value="1"/>
</dbReference>
<dbReference type="InterPro" id="IPR051449">
    <property type="entry name" value="ABC-2_transporter_component"/>
</dbReference>
<feature type="transmembrane region" description="Helical" evidence="8">
    <location>
        <begin position="184"/>
        <end position="206"/>
    </location>
</feature>
<dbReference type="Pfam" id="PF12698">
    <property type="entry name" value="ABC2_membrane_3"/>
    <property type="match status" value="1"/>
</dbReference>
<evidence type="ECO:0000256" key="1">
    <source>
        <dbReference type="ARBA" id="ARBA00004651"/>
    </source>
</evidence>
<dbReference type="AlphaFoldDB" id="A0A2N3PS14"/>